<dbReference type="AlphaFoldDB" id="A0A9J6BPP8"/>
<name>A0A9J6BPP8_POLVA</name>
<evidence type="ECO:0000256" key="1">
    <source>
        <dbReference type="SAM" id="MobiDB-lite"/>
    </source>
</evidence>
<accession>A0A9J6BPP8</accession>
<feature type="region of interest" description="Disordered" evidence="1">
    <location>
        <begin position="1"/>
        <end position="65"/>
    </location>
</feature>
<keyword evidence="3" id="KW-1185">Reference proteome</keyword>
<sequence>MESRKAYYKNKPVGTLSERVKKDRVRQNMTRNFKFNANRNIDLNDTTSPDKKPSPQKLSNVRDKSARLKKYIEQKRTAKLKEKIEERAPFIPYVPVGRWLEKSEPLPKPKAFVINTPIRKALMKDEKILKKSTIKEIALAATTAKKENAGTFQNKKDIEVKSRRKILGDKNSADNLPAKNHKEKFVIEKEKSITTIEDDEQKSSLNETFELITHDLVLDDSVFERPTEEISNENKEPTKVIVKSTEEENKIVTSNNIKQATQKPKRGKAKIVVPVQRKPIEKNVSKSTSMVTQKSDKTKKKHSPKNKSPVIIQVKSPQIAPSQSVVTKKIYSNTYKFYTSALENQVAFITFEVRDIAADVNAFIANLSDDTQALVHQTLQQADLLVKEKFKSFEDVLMKFEKSEVTDPKKVTEDDVENYWVLLYEQINNFKENLNFIREAKSAADKQNRKRRTTRVHLLVDATPSRRSMRIAVKGDTPKHSASCFGCTPVSSSKVNTPKSIKSSVKRRTAFKRSIAFDQQ</sequence>
<comment type="caution">
    <text evidence="2">The sequence shown here is derived from an EMBL/GenBank/DDBJ whole genome shotgun (WGS) entry which is preliminary data.</text>
</comment>
<evidence type="ECO:0000313" key="3">
    <source>
        <dbReference type="Proteomes" id="UP001107558"/>
    </source>
</evidence>
<protein>
    <submittedName>
        <fullName evidence="2">Uncharacterized protein</fullName>
    </submittedName>
</protein>
<gene>
    <name evidence="2" type="ORF">PVAND_002010</name>
</gene>
<feature type="region of interest" description="Disordered" evidence="1">
    <location>
        <begin position="282"/>
        <end position="311"/>
    </location>
</feature>
<feature type="compositionally biased region" description="Polar residues" evidence="1">
    <location>
        <begin position="27"/>
        <end position="47"/>
    </location>
</feature>
<proteinExistence type="predicted"/>
<dbReference type="OrthoDB" id="10494619at2759"/>
<dbReference type="EMBL" id="JADBJN010000003">
    <property type="protein sequence ID" value="KAG5671836.1"/>
    <property type="molecule type" value="Genomic_DNA"/>
</dbReference>
<evidence type="ECO:0000313" key="2">
    <source>
        <dbReference type="EMBL" id="KAG5671836.1"/>
    </source>
</evidence>
<reference evidence="2" key="1">
    <citation type="submission" date="2021-03" db="EMBL/GenBank/DDBJ databases">
        <title>Chromosome level genome of the anhydrobiotic midge Polypedilum vanderplanki.</title>
        <authorList>
            <person name="Yoshida Y."/>
            <person name="Kikawada T."/>
            <person name="Gusev O."/>
        </authorList>
    </citation>
    <scope>NUCLEOTIDE SEQUENCE</scope>
    <source>
        <strain evidence="2">NIAS01</strain>
        <tissue evidence="2">Whole body or cell culture</tissue>
    </source>
</reference>
<dbReference type="Proteomes" id="UP001107558">
    <property type="component" value="Chromosome 3"/>
</dbReference>
<organism evidence="2 3">
    <name type="scientific">Polypedilum vanderplanki</name>
    <name type="common">Sleeping chironomid midge</name>
    <dbReference type="NCBI Taxonomy" id="319348"/>
    <lineage>
        <taxon>Eukaryota</taxon>
        <taxon>Metazoa</taxon>
        <taxon>Ecdysozoa</taxon>
        <taxon>Arthropoda</taxon>
        <taxon>Hexapoda</taxon>
        <taxon>Insecta</taxon>
        <taxon>Pterygota</taxon>
        <taxon>Neoptera</taxon>
        <taxon>Endopterygota</taxon>
        <taxon>Diptera</taxon>
        <taxon>Nematocera</taxon>
        <taxon>Chironomoidea</taxon>
        <taxon>Chironomidae</taxon>
        <taxon>Chironominae</taxon>
        <taxon>Polypedilum</taxon>
        <taxon>Polypedilum</taxon>
    </lineage>
</organism>